<dbReference type="EMBL" id="JARKHS020022463">
    <property type="protein sequence ID" value="KAK8769554.1"/>
    <property type="molecule type" value="Genomic_DNA"/>
</dbReference>
<evidence type="ECO:0000256" key="1">
    <source>
        <dbReference type="SAM" id="MobiDB-lite"/>
    </source>
</evidence>
<dbReference type="AlphaFoldDB" id="A0AAQ4FKT8"/>
<organism evidence="3 4">
    <name type="scientific">Amblyomma americanum</name>
    <name type="common">Lone star tick</name>
    <dbReference type="NCBI Taxonomy" id="6943"/>
    <lineage>
        <taxon>Eukaryota</taxon>
        <taxon>Metazoa</taxon>
        <taxon>Ecdysozoa</taxon>
        <taxon>Arthropoda</taxon>
        <taxon>Chelicerata</taxon>
        <taxon>Arachnida</taxon>
        <taxon>Acari</taxon>
        <taxon>Parasitiformes</taxon>
        <taxon>Ixodida</taxon>
        <taxon>Ixodoidea</taxon>
        <taxon>Ixodidae</taxon>
        <taxon>Amblyomminae</taxon>
        <taxon>Amblyomma</taxon>
    </lineage>
</organism>
<evidence type="ECO:0000313" key="2">
    <source>
        <dbReference type="EMBL" id="KAK8769554.1"/>
    </source>
</evidence>
<dbReference type="Proteomes" id="UP001321473">
    <property type="component" value="Unassembled WGS sequence"/>
</dbReference>
<evidence type="ECO:0000313" key="3">
    <source>
        <dbReference type="EMBL" id="KAK8787770.1"/>
    </source>
</evidence>
<protein>
    <submittedName>
        <fullName evidence="3">Uncharacterized protein</fullName>
    </submittedName>
</protein>
<dbReference type="InterPro" id="IPR043502">
    <property type="entry name" value="DNA/RNA_pol_sf"/>
</dbReference>
<dbReference type="PANTHER" id="PTHR37984">
    <property type="entry name" value="PROTEIN CBG26694"/>
    <property type="match status" value="1"/>
</dbReference>
<dbReference type="PANTHER" id="PTHR37984:SF5">
    <property type="entry name" value="PROTEIN NYNRIN-LIKE"/>
    <property type="match status" value="1"/>
</dbReference>
<dbReference type="Gene3D" id="3.10.10.10">
    <property type="entry name" value="HIV Type 1 Reverse Transcriptase, subunit A, domain 1"/>
    <property type="match status" value="1"/>
</dbReference>
<feature type="compositionally biased region" description="Basic and acidic residues" evidence="1">
    <location>
        <begin position="251"/>
        <end position="262"/>
    </location>
</feature>
<gene>
    <name evidence="2" type="ORF">V5799_013984</name>
    <name evidence="3" type="ORF">V5799_022454</name>
</gene>
<name>A0AAQ4FKT8_AMBAM</name>
<dbReference type="EMBL" id="JARKHS020001462">
    <property type="protein sequence ID" value="KAK8787770.1"/>
    <property type="molecule type" value="Genomic_DNA"/>
</dbReference>
<sequence>MATRGFPNQIPEFNGSSWSSWVGRLQFYFEANNITDPALKRANLLTLCGEQTYDTVCALIQPSTPAAVSYDDIVAALQKHYDPRPSEVYSRARFQRRDQLEGETVSAYIAALKKLAAHCNFGTLTTTATGQEREAASSANTTMLLLGNAQPRFLKARPVPFPLRTSVEKELDKLEQQGVIEPTQHSQWATPLVVVRKKNGTIRLCGGYRSTVNLATKASSYPLPTPEEVFSILRGTSLQHIGPHPGVSAAEGERISGRITDN</sequence>
<dbReference type="GO" id="GO:0071897">
    <property type="term" value="P:DNA biosynthetic process"/>
    <property type="evidence" value="ECO:0007669"/>
    <property type="project" value="UniProtKB-ARBA"/>
</dbReference>
<proteinExistence type="predicted"/>
<evidence type="ECO:0000313" key="4">
    <source>
        <dbReference type="Proteomes" id="UP001321473"/>
    </source>
</evidence>
<accession>A0AAQ4FKT8</accession>
<feature type="region of interest" description="Disordered" evidence="1">
    <location>
        <begin position="243"/>
        <end position="262"/>
    </location>
</feature>
<reference evidence="3 4" key="1">
    <citation type="journal article" date="2023" name="Arcadia Sci">
        <title>De novo assembly of a long-read Amblyomma americanum tick genome.</title>
        <authorList>
            <person name="Chou S."/>
            <person name="Poskanzer K.E."/>
            <person name="Rollins M."/>
            <person name="Thuy-Boun P.S."/>
        </authorList>
    </citation>
    <scope>NUCLEOTIDE SEQUENCE [LARGE SCALE GENOMIC DNA]</scope>
    <source>
        <strain evidence="3">F_SG_1</strain>
        <tissue evidence="3">Salivary glands</tissue>
    </source>
</reference>
<keyword evidence="4" id="KW-1185">Reference proteome</keyword>
<dbReference type="SUPFAM" id="SSF56672">
    <property type="entry name" value="DNA/RNA polymerases"/>
    <property type="match status" value="1"/>
</dbReference>
<dbReference type="InterPro" id="IPR050951">
    <property type="entry name" value="Retrovirus_Pol_polyprotein"/>
</dbReference>
<comment type="caution">
    <text evidence="3">The sequence shown here is derived from an EMBL/GenBank/DDBJ whole genome shotgun (WGS) entry which is preliminary data.</text>
</comment>
<reference evidence="3" key="3">
    <citation type="submission" date="2024-02" db="EMBL/GenBank/DDBJ databases">
        <authorList>
            <person name="Mcdaniel E.A."/>
            <person name="Celebi F.M."/>
            <person name="Reiter T."/>
            <person name="Weiss E.C."/>
            <person name="Chou S."/>
        </authorList>
    </citation>
    <scope>NUCLEOTIDE SEQUENCE</scope>
    <source>
        <strain evidence="3">F_SG_1</strain>
        <tissue evidence="3">Salivary glands</tissue>
    </source>
</reference>
<reference evidence="3" key="2">
    <citation type="submission" date="2023-03" db="EMBL/GenBank/DDBJ databases">
        <authorList>
            <person name="Thuy-Boun P."/>
        </authorList>
    </citation>
    <scope>NUCLEOTIDE SEQUENCE</scope>
    <source>
        <strain evidence="3">F_SG_1</strain>
        <tissue evidence="3">Salivary glands</tissue>
    </source>
</reference>